<organism evidence="1 2">
    <name type="scientific">Ohessyouella blattaphilus</name>
    <dbReference type="NCBI Taxonomy" id="2949333"/>
    <lineage>
        <taxon>Bacteria</taxon>
        <taxon>Bacillati</taxon>
        <taxon>Bacillota</taxon>
        <taxon>Clostridia</taxon>
        <taxon>Lachnospirales</taxon>
        <taxon>Lachnospiraceae</taxon>
        <taxon>Ohessyouella</taxon>
    </lineage>
</organism>
<name>A0ABT1ELL6_9FIRM</name>
<comment type="caution">
    <text evidence="1">The sequence shown here is derived from an EMBL/GenBank/DDBJ whole genome shotgun (WGS) entry which is preliminary data.</text>
</comment>
<protein>
    <recommendedName>
        <fullName evidence="3">DUF3945 domain-containing protein</fullName>
    </recommendedName>
</protein>
<sequence length="290" mass="32376">SLRGGEKSIQDLQNLTNNNDSIISIPLEGKQKLIKEDFLSLGINYAILPDLNVGDGEIQLMVANGDVQKVQHWYKLYREECFRGGEELGELQLISSADYGNTGLITEAQYIEQADETYRRASEKYNQPPGSIESLFLNEEQKVRQATDVGFLEYYNNPEYVALSINRETLVEKSSYAGGDTVNSQGFFASRVPGTWGESEQTLILPAEQVFVTDEGHTYLAYLHKEQKPIIMDAKGELVTVEKRPTGSELFAAHYQQVDSSVAKKSMDSLTIKVAKDVGERIPANPIKAR</sequence>
<reference evidence="1 2" key="1">
    <citation type="journal article" date="2022" name="Genome Biol. Evol.">
        <title>Host diet, physiology and behaviors set the stage for Lachnospiraceae cladogenesis.</title>
        <authorList>
            <person name="Vera-Ponce De Leon A."/>
            <person name="Schneider M."/>
            <person name="Jahnes B.C."/>
            <person name="Sadowski V."/>
            <person name="Camuy-Velez L.A."/>
            <person name="Duan J."/>
            <person name="Sabree Z.L."/>
        </authorList>
    </citation>
    <scope>NUCLEOTIDE SEQUENCE [LARGE SCALE GENOMIC DNA]</scope>
    <source>
        <strain evidence="1 2">PAL227</strain>
    </source>
</reference>
<gene>
    <name evidence="1" type="ORF">NK118_15225</name>
</gene>
<keyword evidence="2" id="KW-1185">Reference proteome</keyword>
<dbReference type="RefSeq" id="WP_262070453.1">
    <property type="nucleotide sequence ID" value="NZ_JAMXOC010000061.1"/>
</dbReference>
<proteinExistence type="predicted"/>
<feature type="non-terminal residue" evidence="1">
    <location>
        <position position="1"/>
    </location>
</feature>
<accession>A0ABT1ELL6</accession>
<evidence type="ECO:0000313" key="1">
    <source>
        <dbReference type="EMBL" id="MCP1111596.1"/>
    </source>
</evidence>
<dbReference type="Proteomes" id="UP001523565">
    <property type="component" value="Unassembled WGS sequence"/>
</dbReference>
<dbReference type="EMBL" id="JAMZFV010000061">
    <property type="protein sequence ID" value="MCP1111596.1"/>
    <property type="molecule type" value="Genomic_DNA"/>
</dbReference>
<evidence type="ECO:0000313" key="2">
    <source>
        <dbReference type="Proteomes" id="UP001523565"/>
    </source>
</evidence>
<evidence type="ECO:0008006" key="3">
    <source>
        <dbReference type="Google" id="ProtNLM"/>
    </source>
</evidence>